<gene>
    <name evidence="2" type="ORF">K490DRAFT_65165</name>
</gene>
<protein>
    <submittedName>
        <fullName evidence="2">Uncharacterized protein</fullName>
    </submittedName>
</protein>
<reference evidence="2" key="1">
    <citation type="journal article" date="2020" name="Stud. Mycol.">
        <title>101 Dothideomycetes genomes: a test case for predicting lifestyles and emergence of pathogens.</title>
        <authorList>
            <person name="Haridas S."/>
            <person name="Albert R."/>
            <person name="Binder M."/>
            <person name="Bloem J."/>
            <person name="Labutti K."/>
            <person name="Salamov A."/>
            <person name="Andreopoulos B."/>
            <person name="Baker S."/>
            <person name="Barry K."/>
            <person name="Bills G."/>
            <person name="Bluhm B."/>
            <person name="Cannon C."/>
            <person name="Castanera R."/>
            <person name="Culley D."/>
            <person name="Daum C."/>
            <person name="Ezra D."/>
            <person name="Gonzalez J."/>
            <person name="Henrissat B."/>
            <person name="Kuo A."/>
            <person name="Liang C."/>
            <person name="Lipzen A."/>
            <person name="Lutzoni F."/>
            <person name="Magnuson J."/>
            <person name="Mondo S."/>
            <person name="Nolan M."/>
            <person name="Ohm R."/>
            <person name="Pangilinan J."/>
            <person name="Park H.-J."/>
            <person name="Ramirez L."/>
            <person name="Alfaro M."/>
            <person name="Sun H."/>
            <person name="Tritt A."/>
            <person name="Yoshinaga Y."/>
            <person name="Zwiers L.-H."/>
            <person name="Turgeon B."/>
            <person name="Goodwin S."/>
            <person name="Spatafora J."/>
            <person name="Crous P."/>
            <person name="Grigoriev I."/>
        </authorList>
    </citation>
    <scope>NUCLEOTIDE SEQUENCE</scope>
    <source>
        <strain evidence="2">CBS 121410</strain>
    </source>
</reference>
<dbReference type="Proteomes" id="UP000799776">
    <property type="component" value="Unassembled WGS sequence"/>
</dbReference>
<feature type="compositionally biased region" description="Polar residues" evidence="1">
    <location>
        <begin position="375"/>
        <end position="390"/>
    </location>
</feature>
<evidence type="ECO:0000313" key="3">
    <source>
        <dbReference type="Proteomes" id="UP000799776"/>
    </source>
</evidence>
<proteinExistence type="predicted"/>
<feature type="region of interest" description="Disordered" evidence="1">
    <location>
        <begin position="362"/>
        <end position="434"/>
    </location>
</feature>
<comment type="caution">
    <text evidence="2">The sequence shown here is derived from an EMBL/GenBank/DDBJ whole genome shotgun (WGS) entry which is preliminary data.</text>
</comment>
<name>A0A9P4LX85_9PEZI</name>
<feature type="compositionally biased region" description="Basic and acidic residues" evidence="1">
    <location>
        <begin position="408"/>
        <end position="434"/>
    </location>
</feature>
<dbReference type="EMBL" id="ML978718">
    <property type="protein sequence ID" value="KAF2087887.1"/>
    <property type="molecule type" value="Genomic_DNA"/>
</dbReference>
<dbReference type="AlphaFoldDB" id="A0A9P4LX85"/>
<accession>A0A9P4LX85</accession>
<evidence type="ECO:0000313" key="2">
    <source>
        <dbReference type="EMBL" id="KAF2087887.1"/>
    </source>
</evidence>
<keyword evidence="3" id="KW-1185">Reference proteome</keyword>
<organism evidence="2 3">
    <name type="scientific">Saccharata proteae CBS 121410</name>
    <dbReference type="NCBI Taxonomy" id="1314787"/>
    <lineage>
        <taxon>Eukaryota</taxon>
        <taxon>Fungi</taxon>
        <taxon>Dikarya</taxon>
        <taxon>Ascomycota</taxon>
        <taxon>Pezizomycotina</taxon>
        <taxon>Dothideomycetes</taxon>
        <taxon>Dothideomycetes incertae sedis</taxon>
        <taxon>Botryosphaeriales</taxon>
        <taxon>Saccharataceae</taxon>
        <taxon>Saccharata</taxon>
    </lineage>
</organism>
<evidence type="ECO:0000256" key="1">
    <source>
        <dbReference type="SAM" id="MobiDB-lite"/>
    </source>
</evidence>
<sequence>MLSFIGGLPTTTPMMEMNTGSTAAAILRGDLVRESKPDKIIAHKRLMASVRELQDALRFFAIFSRSQKDDDTLRAQFLLPFVPNYDAASIRKASQEAKMRRYLELERLAEEDDTITAASTIMPTIAFHPVETIKMPDTVPPQNESGMFIKVPGAESLKDLALVARHDEKRPPLTKTASGGLRLLFTVQKVEEVMESSIVRCIALMRIEGVVSAIKVQGGLTKTAVARIGHPHSISKEMAVMMAKKFAALTARPVQKLSTYSEKTFNVKDAEPEHKPCNSMFDNRNDLALALMPKQSKFEPARNSLSIPRSQVAPTIFTPPSMQEFSFRAQNQTSFANICSVNARHYEVKAVNEKPTSLALNVEPLRKPTSGVDMSLNSKTPVQTSKNSTDGPKLSPRPSKKKQQKVAKGAEKEKKKKIAEELLIKKEARKAKEA</sequence>